<dbReference type="InParanoid" id="A0A1Z5KLP5"/>
<comment type="caution">
    <text evidence="1">The sequence shown here is derived from an EMBL/GenBank/DDBJ whole genome shotgun (WGS) entry which is preliminary data.</text>
</comment>
<keyword evidence="2" id="KW-1185">Reference proteome</keyword>
<proteinExistence type="predicted"/>
<gene>
    <name evidence="1" type="ORF">FisN_9Lu154</name>
</gene>
<dbReference type="AlphaFoldDB" id="A0A1Z5KLP5"/>
<dbReference type="Proteomes" id="UP000198406">
    <property type="component" value="Unassembled WGS sequence"/>
</dbReference>
<reference evidence="1 2" key="1">
    <citation type="journal article" date="2015" name="Plant Cell">
        <title>Oil accumulation by the oleaginous diatom Fistulifera solaris as revealed by the genome and transcriptome.</title>
        <authorList>
            <person name="Tanaka T."/>
            <person name="Maeda Y."/>
            <person name="Veluchamy A."/>
            <person name="Tanaka M."/>
            <person name="Abida H."/>
            <person name="Marechal E."/>
            <person name="Bowler C."/>
            <person name="Muto M."/>
            <person name="Sunaga Y."/>
            <person name="Tanaka M."/>
            <person name="Yoshino T."/>
            <person name="Taniguchi T."/>
            <person name="Fukuda Y."/>
            <person name="Nemoto M."/>
            <person name="Matsumoto M."/>
            <person name="Wong P.S."/>
            <person name="Aburatani S."/>
            <person name="Fujibuchi W."/>
        </authorList>
    </citation>
    <scope>NUCLEOTIDE SEQUENCE [LARGE SCALE GENOMIC DNA]</scope>
    <source>
        <strain evidence="1 2">JPCC DA0580</strain>
    </source>
</reference>
<organism evidence="1 2">
    <name type="scientific">Fistulifera solaris</name>
    <name type="common">Oleaginous diatom</name>
    <dbReference type="NCBI Taxonomy" id="1519565"/>
    <lineage>
        <taxon>Eukaryota</taxon>
        <taxon>Sar</taxon>
        <taxon>Stramenopiles</taxon>
        <taxon>Ochrophyta</taxon>
        <taxon>Bacillariophyta</taxon>
        <taxon>Bacillariophyceae</taxon>
        <taxon>Bacillariophycidae</taxon>
        <taxon>Naviculales</taxon>
        <taxon>Naviculaceae</taxon>
        <taxon>Fistulifera</taxon>
    </lineage>
</organism>
<evidence type="ECO:0000313" key="1">
    <source>
        <dbReference type="EMBL" id="GAX26858.1"/>
    </source>
</evidence>
<evidence type="ECO:0000313" key="2">
    <source>
        <dbReference type="Proteomes" id="UP000198406"/>
    </source>
</evidence>
<sequence>MPYSIKRLRDEGHFRLRNLDGVESSDVFWAEAMKVKRLYIEDTGVYVARAKDRMPGEYVGLKYHRNGDYSTRLAFVGKPDDITSLRSVTFRILCLPETDDPQSMHLARNSYTPGRPVNERDQLILTAAQLRYVICAYPSRWFGFSYMAFNGDQSVELVSHRKFEIDLFNCRFLDKD</sequence>
<accession>A0A1Z5KLP5</accession>
<protein>
    <submittedName>
        <fullName evidence="1">Uncharacterized protein</fullName>
    </submittedName>
</protein>
<dbReference type="EMBL" id="BDSP01000252">
    <property type="protein sequence ID" value="GAX26858.1"/>
    <property type="molecule type" value="Genomic_DNA"/>
</dbReference>
<name>A0A1Z5KLP5_FISSO</name>